<feature type="compositionally biased region" description="Polar residues" evidence="1">
    <location>
        <begin position="30"/>
        <end position="40"/>
    </location>
</feature>
<organism evidence="3 4">
    <name type="scientific">Glarea lozoyensis (strain ATCC 20868 / MF5171)</name>
    <dbReference type="NCBI Taxonomy" id="1116229"/>
    <lineage>
        <taxon>Eukaryota</taxon>
        <taxon>Fungi</taxon>
        <taxon>Dikarya</taxon>
        <taxon>Ascomycota</taxon>
        <taxon>Pezizomycotina</taxon>
        <taxon>Leotiomycetes</taxon>
        <taxon>Helotiales</taxon>
        <taxon>Helotiaceae</taxon>
        <taxon>Glarea</taxon>
    </lineage>
</organism>
<evidence type="ECO:0000256" key="2">
    <source>
        <dbReference type="SAM" id="Phobius"/>
    </source>
</evidence>
<feature type="transmembrane region" description="Helical" evidence="2">
    <location>
        <begin position="224"/>
        <end position="248"/>
    </location>
</feature>
<protein>
    <submittedName>
        <fullName evidence="3">Uncharacterized protein</fullName>
    </submittedName>
</protein>
<dbReference type="GeneID" id="19471396"/>
<feature type="region of interest" description="Disordered" evidence="1">
    <location>
        <begin position="1"/>
        <end position="102"/>
    </location>
</feature>
<dbReference type="HOGENOM" id="CLU_088639_0_0_1"/>
<dbReference type="KEGG" id="glz:GLAREA_12355"/>
<keyword evidence="2" id="KW-0472">Membrane</keyword>
<dbReference type="Proteomes" id="UP000016922">
    <property type="component" value="Unassembled WGS sequence"/>
</dbReference>
<feature type="compositionally biased region" description="Basic and acidic residues" evidence="1">
    <location>
        <begin position="1"/>
        <end position="15"/>
    </location>
</feature>
<gene>
    <name evidence="3" type="ORF">GLAREA_12355</name>
</gene>
<keyword evidence="4" id="KW-1185">Reference proteome</keyword>
<proteinExistence type="predicted"/>
<dbReference type="AlphaFoldDB" id="S3D355"/>
<keyword evidence="2" id="KW-1133">Transmembrane helix</keyword>
<evidence type="ECO:0000313" key="3">
    <source>
        <dbReference type="EMBL" id="EPE31599.1"/>
    </source>
</evidence>
<dbReference type="RefSeq" id="XP_008081328.1">
    <property type="nucleotide sequence ID" value="XM_008083137.1"/>
</dbReference>
<reference evidence="3 4" key="1">
    <citation type="journal article" date="2013" name="BMC Genomics">
        <title>Genomics-driven discovery of the pneumocandin biosynthetic gene cluster in the fungus Glarea lozoyensis.</title>
        <authorList>
            <person name="Chen L."/>
            <person name="Yue Q."/>
            <person name="Zhang X."/>
            <person name="Xiang M."/>
            <person name="Wang C."/>
            <person name="Li S."/>
            <person name="Che Y."/>
            <person name="Ortiz-Lopez F.J."/>
            <person name="Bills G.F."/>
            <person name="Liu X."/>
            <person name="An Z."/>
        </authorList>
    </citation>
    <scope>NUCLEOTIDE SEQUENCE [LARGE SCALE GENOMIC DNA]</scope>
    <source>
        <strain evidence="4">ATCC 20868 / MF5171</strain>
    </source>
</reference>
<feature type="compositionally biased region" description="Acidic residues" evidence="1">
    <location>
        <begin position="43"/>
        <end position="61"/>
    </location>
</feature>
<accession>S3D355</accession>
<evidence type="ECO:0000313" key="4">
    <source>
        <dbReference type="Proteomes" id="UP000016922"/>
    </source>
</evidence>
<dbReference type="EMBL" id="KE145361">
    <property type="protein sequence ID" value="EPE31599.1"/>
    <property type="molecule type" value="Genomic_DNA"/>
</dbReference>
<feature type="compositionally biased region" description="Acidic residues" evidence="1">
    <location>
        <begin position="73"/>
        <end position="99"/>
    </location>
</feature>
<evidence type="ECO:0000256" key="1">
    <source>
        <dbReference type="SAM" id="MobiDB-lite"/>
    </source>
</evidence>
<dbReference type="OrthoDB" id="10333143at2759"/>
<keyword evidence="2" id="KW-0812">Transmembrane</keyword>
<name>S3D355_GLAL2</name>
<sequence length="274" mass="30691">MSLHLRDIDSPKESHPFISTRHSHNDYDIKTSNMDSSDITDPNMDDSDNDISDTETSDVDSPDNQSPNYDSPNTDDDDSDFDDSDFYLSSDDSDDDDFDPSNYESATHYARIYEFCEAEGVDIEDLDGRYYIVDHESNGLESDGAEPDHSTTETFSTLAEWAAAEKLAVLYSYSLIPGEKPIVKWIFPVEYRKTPPPPTAIALFLTDLKYLLSWYFISHLIQSLVIMLQFGGILVILYIVVGCGVAVWKLGVLTWSTVCNGVSILIKGVGEFVN</sequence>